<dbReference type="GO" id="GO:0009279">
    <property type="term" value="C:cell outer membrane"/>
    <property type="evidence" value="ECO:0007669"/>
    <property type="project" value="UniProtKB-SubCell"/>
</dbReference>
<dbReference type="KEGG" id="tje:TJEJU_4088"/>
<dbReference type="PANTHER" id="PTHR30329">
    <property type="entry name" value="STATOR ELEMENT OF FLAGELLAR MOTOR COMPLEX"/>
    <property type="match status" value="1"/>
</dbReference>
<evidence type="ECO:0000256" key="2">
    <source>
        <dbReference type="ARBA" id="ARBA00023136"/>
    </source>
</evidence>
<gene>
    <name evidence="7" type="ORF">TJEJU_4088</name>
</gene>
<keyword evidence="5" id="KW-0812">Transmembrane</keyword>
<feature type="transmembrane region" description="Helical" evidence="5">
    <location>
        <begin position="7"/>
        <end position="25"/>
    </location>
</feature>
<dbReference type="AlphaFoldDB" id="A0A238UHF0"/>
<dbReference type="SUPFAM" id="SSF103088">
    <property type="entry name" value="OmpA-like"/>
    <property type="match status" value="2"/>
</dbReference>
<dbReference type="Proteomes" id="UP000215214">
    <property type="component" value="Chromosome TJEJU"/>
</dbReference>
<dbReference type="PROSITE" id="PS51123">
    <property type="entry name" value="OMPA_2"/>
    <property type="match status" value="1"/>
</dbReference>
<keyword evidence="5" id="KW-1133">Transmembrane helix</keyword>
<evidence type="ECO:0000313" key="8">
    <source>
        <dbReference type="Proteomes" id="UP000215214"/>
    </source>
</evidence>
<dbReference type="CDD" id="cd07185">
    <property type="entry name" value="OmpA_C-like"/>
    <property type="match status" value="1"/>
</dbReference>
<protein>
    <submittedName>
        <fullName evidence="7">OmpA/MotB domain protein</fullName>
    </submittedName>
</protein>
<evidence type="ECO:0000256" key="4">
    <source>
        <dbReference type="PROSITE-ProRule" id="PRU00473"/>
    </source>
</evidence>
<keyword evidence="3" id="KW-0998">Cell outer membrane</keyword>
<dbReference type="EMBL" id="LT899436">
    <property type="protein sequence ID" value="SNR17710.1"/>
    <property type="molecule type" value="Genomic_DNA"/>
</dbReference>
<dbReference type="RefSeq" id="WP_095074898.1">
    <property type="nucleotide sequence ID" value="NZ_LT899436.1"/>
</dbReference>
<name>A0A238UHF0_9FLAO</name>
<keyword evidence="2 4" id="KW-0472">Membrane</keyword>
<comment type="subcellular location">
    <subcellularLocation>
        <location evidence="1">Cell outer membrane</location>
    </subcellularLocation>
</comment>
<dbReference type="InterPro" id="IPR006665">
    <property type="entry name" value="OmpA-like"/>
</dbReference>
<feature type="domain" description="OmpA-like" evidence="6">
    <location>
        <begin position="189"/>
        <end position="306"/>
    </location>
</feature>
<accession>A0A238UHF0</accession>
<proteinExistence type="predicted"/>
<evidence type="ECO:0000256" key="5">
    <source>
        <dbReference type="SAM" id="Phobius"/>
    </source>
</evidence>
<evidence type="ECO:0000256" key="3">
    <source>
        <dbReference type="ARBA" id="ARBA00023237"/>
    </source>
</evidence>
<dbReference type="InterPro" id="IPR006664">
    <property type="entry name" value="OMP_bac"/>
</dbReference>
<organism evidence="7 8">
    <name type="scientific">Tenacibaculum jejuense</name>
    <dbReference type="NCBI Taxonomy" id="584609"/>
    <lineage>
        <taxon>Bacteria</taxon>
        <taxon>Pseudomonadati</taxon>
        <taxon>Bacteroidota</taxon>
        <taxon>Flavobacteriia</taxon>
        <taxon>Flavobacteriales</taxon>
        <taxon>Flavobacteriaceae</taxon>
        <taxon>Tenacibaculum</taxon>
    </lineage>
</organism>
<sequence length="306" mass="33923">MGRKSFYLLGILLTIIIGTYFSYILCCNSESQDENTTSSEIVATKKVYKEPTLYPFLAKDAISNLSFSSNDNFNFEASNLNFLKPISTNLETEIDKLKDYLTTNDSKSLSITGYYTQDEENKSAYPNLGLARANSIKNFLSSKGVSSKIMNTFGELKQDMIADSLQVYHGPLAFSISELKDNSEEMDKLATYIKEHAIELHFKSGQSEISLNSEERQEIADIAKYLDKVDGATCIITGHTDNTGDVTKNVILGQNRANSVKEYLVKNAAIPANKIIATSKGQSEPIADNSTPEGRAKNRRTIITIK</sequence>
<evidence type="ECO:0000313" key="7">
    <source>
        <dbReference type="EMBL" id="SNR17710.1"/>
    </source>
</evidence>
<dbReference type="Pfam" id="PF00691">
    <property type="entry name" value="OmpA"/>
    <property type="match status" value="2"/>
</dbReference>
<dbReference type="InterPro" id="IPR050330">
    <property type="entry name" value="Bact_OuterMem_StrucFunc"/>
</dbReference>
<keyword evidence="8" id="KW-1185">Reference proteome</keyword>
<evidence type="ECO:0000259" key="6">
    <source>
        <dbReference type="PROSITE" id="PS51123"/>
    </source>
</evidence>
<evidence type="ECO:0000256" key="1">
    <source>
        <dbReference type="ARBA" id="ARBA00004442"/>
    </source>
</evidence>
<dbReference type="Gene3D" id="3.30.1330.60">
    <property type="entry name" value="OmpA-like domain"/>
    <property type="match status" value="2"/>
</dbReference>
<dbReference type="OrthoDB" id="9763897at2"/>
<dbReference type="PANTHER" id="PTHR30329:SF21">
    <property type="entry name" value="LIPOPROTEIN YIAD-RELATED"/>
    <property type="match status" value="1"/>
</dbReference>
<dbReference type="PRINTS" id="PR01021">
    <property type="entry name" value="OMPADOMAIN"/>
</dbReference>
<dbReference type="InterPro" id="IPR036737">
    <property type="entry name" value="OmpA-like_sf"/>
</dbReference>
<reference evidence="7 8" key="1">
    <citation type="submission" date="2017-07" db="EMBL/GenBank/DDBJ databases">
        <authorList>
            <person name="Sun Z.S."/>
            <person name="Albrecht U."/>
            <person name="Echele G."/>
            <person name="Lee C.C."/>
        </authorList>
    </citation>
    <scope>NUCLEOTIDE SEQUENCE [LARGE SCALE GENOMIC DNA]</scope>
    <source>
        <strain evidence="8">type strain: KCTC 22618</strain>
    </source>
</reference>